<protein>
    <submittedName>
        <fullName evidence="1">Chromosome segregation and condensation protein (ScpA)</fullName>
    </submittedName>
</protein>
<dbReference type="PANTHER" id="PTHR33969">
    <property type="entry name" value="SEGREGATION AND CONDENSATION PROTEIN A"/>
    <property type="match status" value="1"/>
</dbReference>
<dbReference type="Gene3D" id="1.10.10.580">
    <property type="entry name" value="Structural maintenance of chromosome 1. Chain E"/>
    <property type="match status" value="1"/>
</dbReference>
<accession>A0A075G2G2</accession>
<organism evidence="1">
    <name type="scientific">uncultured marine thaumarchaeote KM3_02_A10</name>
    <dbReference type="NCBI Taxonomy" id="1455955"/>
    <lineage>
        <taxon>Archaea</taxon>
        <taxon>Nitrososphaerota</taxon>
        <taxon>environmental samples</taxon>
    </lineage>
</organism>
<dbReference type="InterPro" id="IPR023093">
    <property type="entry name" value="ScpA-like_C"/>
</dbReference>
<dbReference type="AlphaFoldDB" id="A0A075G2G2"/>
<sequence length="254" mass="28852">MTGNNKKIDLIVLVDSYYTKSMSDGEEISSISQDPVNILFNPSVIQKKDVWNINLIEILKLLIKILEETGKKDLKVAGMAALSSSLIYRMKVESIFALQKAAMEKKSLINRRDVDIDILDIPYRHESTYPVSLDELLDLLENLIGSIANPRSRRNRQLEFDAIQPPDFKEYFVPFENLVVKYESLIIRKIRGTGSGLLKQIVADLDSLDSIRCFFAVLFLARDQKVELAQIDDDIQVTLIDDNKKGEEDGQTAK</sequence>
<name>A0A075G2G2_9ARCH</name>
<gene>
    <name evidence="1" type="primary">scpA</name>
</gene>
<proteinExistence type="predicted"/>
<dbReference type="InterPro" id="IPR003768">
    <property type="entry name" value="ScpA"/>
</dbReference>
<dbReference type="EMBL" id="KF900514">
    <property type="protein sequence ID" value="AIE97694.1"/>
    <property type="molecule type" value="Genomic_DNA"/>
</dbReference>
<evidence type="ECO:0000313" key="1">
    <source>
        <dbReference type="EMBL" id="AIE97694.1"/>
    </source>
</evidence>
<dbReference type="PANTHER" id="PTHR33969:SF2">
    <property type="entry name" value="SEGREGATION AND CONDENSATION PROTEIN A"/>
    <property type="match status" value="1"/>
</dbReference>
<reference evidence="1" key="1">
    <citation type="journal article" date="2014" name="Genome Biol. Evol.">
        <title>Pangenome evidence for extensive interdomain horizontal transfer affecting lineage core and shell genes in uncultured planktonic thaumarchaeota and euryarchaeota.</title>
        <authorList>
            <person name="Deschamps P."/>
            <person name="Zivanovic Y."/>
            <person name="Moreira D."/>
            <person name="Rodriguez-Valera F."/>
            <person name="Lopez-Garcia P."/>
        </authorList>
    </citation>
    <scope>NUCLEOTIDE SEQUENCE</scope>
</reference>